<dbReference type="Gene3D" id="3.20.20.80">
    <property type="entry name" value="Glycosidases"/>
    <property type="match status" value="1"/>
</dbReference>
<evidence type="ECO:0000256" key="5">
    <source>
        <dbReference type="SAM" id="SignalP"/>
    </source>
</evidence>
<gene>
    <name evidence="7" type="primary">LOC113743801</name>
</gene>
<dbReference type="RefSeq" id="XP_027127701.2">
    <property type="nucleotide sequence ID" value="XM_027271900.2"/>
</dbReference>
<dbReference type="PANTHER" id="PTHR10353">
    <property type="entry name" value="GLYCOSYL HYDROLASE"/>
    <property type="match status" value="1"/>
</dbReference>
<reference evidence="7" key="2">
    <citation type="submission" date="2025-08" db="UniProtKB">
        <authorList>
            <consortium name="RefSeq"/>
        </authorList>
    </citation>
    <scope>IDENTIFICATION</scope>
    <source>
        <tissue evidence="7">Leaves</tissue>
    </source>
</reference>
<feature type="compositionally biased region" description="Low complexity" evidence="4">
    <location>
        <begin position="525"/>
        <end position="535"/>
    </location>
</feature>
<dbReference type="InterPro" id="IPR001360">
    <property type="entry name" value="Glyco_hydro_1"/>
</dbReference>
<protein>
    <submittedName>
        <fullName evidence="7">Beta-glucosidase 18</fullName>
    </submittedName>
</protein>
<feature type="compositionally biased region" description="Basic and acidic residues" evidence="4">
    <location>
        <begin position="536"/>
        <end position="545"/>
    </location>
</feature>
<feature type="region of interest" description="Disordered" evidence="4">
    <location>
        <begin position="519"/>
        <end position="545"/>
    </location>
</feature>
<evidence type="ECO:0000256" key="2">
    <source>
        <dbReference type="ARBA" id="ARBA00022801"/>
    </source>
</evidence>
<sequence>MKITTILSSSCFWLFVLLNSANPCATVFYKGGNEKTEELEDVKRSHFPGGFLFGVATSSYQIEGAILEDGKGLSDWDVFVHKNGNVENGDTGDIATDHYHHYMEDIEMIHSLGVDAYRFSISWPRILPNGKLGDVNAAGIMFYNSIIDNLLVRGIRPFVTIHHGDLPQVLHDRYGGWLSPLIQDDFVHFAETCFKNFGDRVRYWVTINEANLVSEFAYEMGIFPPGHCSPPFGNCSKGNSDTEPLTAMHNMLLAHAKASKLYREQFQPKQGGVIGIVVNAFMYEPLTDDERDKEAANRALAFNVAWNLDPPVFGDYPPEMRRYLRNELPKFTSEERLLIRDSIDFLGLNHYGTLYAKDCTRSSCACSGSACVAGGDRAIRGFVSTTEERDGVLIGEPTGLPICYVVPRGMEELVDYIKNRYHNKPIFITENGYSPPQQEDQLDDLLDDKRIEYHKAYLASLARAMRNGADVRGYFIWTLMDDFEWTLGYGVKFGLCSVDRTTLNRTPRSSAEWYRNFLRKSPSSNNNNNNNNNNNTERRPTFSFI</sequence>
<feature type="signal peptide" evidence="5">
    <location>
        <begin position="1"/>
        <end position="26"/>
    </location>
</feature>
<dbReference type="Pfam" id="PF00232">
    <property type="entry name" value="Glyco_hydro_1"/>
    <property type="match status" value="1"/>
</dbReference>
<proteinExistence type="inferred from homology"/>
<dbReference type="Proteomes" id="UP001652660">
    <property type="component" value="Chromosome 5e"/>
</dbReference>
<dbReference type="GO" id="GO:0005975">
    <property type="term" value="P:carbohydrate metabolic process"/>
    <property type="evidence" value="ECO:0007669"/>
    <property type="project" value="InterPro"/>
</dbReference>
<dbReference type="GO" id="GO:0008422">
    <property type="term" value="F:beta-glucosidase activity"/>
    <property type="evidence" value="ECO:0007669"/>
    <property type="project" value="TreeGrafter"/>
</dbReference>
<dbReference type="AlphaFoldDB" id="A0A6P6XL14"/>
<keyword evidence="2" id="KW-0378">Hydrolase</keyword>
<accession>A0A6P6XL14</accession>
<dbReference type="GeneID" id="113743801"/>
<evidence type="ECO:0000256" key="4">
    <source>
        <dbReference type="SAM" id="MobiDB-lite"/>
    </source>
</evidence>
<comment type="similarity">
    <text evidence="1 3">Belongs to the glycosyl hydrolase 1 family.</text>
</comment>
<name>A0A6P6XL14_COFAR</name>
<dbReference type="SUPFAM" id="SSF51445">
    <property type="entry name" value="(Trans)glycosidases"/>
    <property type="match status" value="1"/>
</dbReference>
<dbReference type="GO" id="GO:0009821">
    <property type="term" value="P:alkaloid biosynthetic process"/>
    <property type="evidence" value="ECO:0007669"/>
    <property type="project" value="UniProtKB-ARBA"/>
</dbReference>
<dbReference type="InterPro" id="IPR033132">
    <property type="entry name" value="GH_1_N_CS"/>
</dbReference>
<evidence type="ECO:0000256" key="3">
    <source>
        <dbReference type="RuleBase" id="RU003690"/>
    </source>
</evidence>
<evidence type="ECO:0000313" key="6">
    <source>
        <dbReference type="Proteomes" id="UP001652660"/>
    </source>
</evidence>
<dbReference type="PRINTS" id="PR00131">
    <property type="entry name" value="GLHYDRLASE1"/>
</dbReference>
<dbReference type="InterPro" id="IPR017853">
    <property type="entry name" value="GH"/>
</dbReference>
<feature type="chain" id="PRO_5046373913" evidence="5">
    <location>
        <begin position="27"/>
        <end position="545"/>
    </location>
</feature>
<dbReference type="PROSITE" id="PS00653">
    <property type="entry name" value="GLYCOSYL_HYDROL_F1_2"/>
    <property type="match status" value="1"/>
</dbReference>
<keyword evidence="5" id="KW-0732">Signal</keyword>
<organism evidence="6 7">
    <name type="scientific">Coffea arabica</name>
    <name type="common">Arabian coffee</name>
    <dbReference type="NCBI Taxonomy" id="13443"/>
    <lineage>
        <taxon>Eukaryota</taxon>
        <taxon>Viridiplantae</taxon>
        <taxon>Streptophyta</taxon>
        <taxon>Embryophyta</taxon>
        <taxon>Tracheophyta</taxon>
        <taxon>Spermatophyta</taxon>
        <taxon>Magnoliopsida</taxon>
        <taxon>eudicotyledons</taxon>
        <taxon>Gunneridae</taxon>
        <taxon>Pentapetalae</taxon>
        <taxon>asterids</taxon>
        <taxon>lamiids</taxon>
        <taxon>Gentianales</taxon>
        <taxon>Rubiaceae</taxon>
        <taxon>Ixoroideae</taxon>
        <taxon>Gardenieae complex</taxon>
        <taxon>Bertiereae - Coffeeae clade</taxon>
        <taxon>Coffeeae</taxon>
        <taxon>Coffea</taxon>
    </lineage>
</organism>
<evidence type="ECO:0000313" key="7">
    <source>
        <dbReference type="RefSeq" id="XP_027127701.2"/>
    </source>
</evidence>
<evidence type="ECO:0000256" key="1">
    <source>
        <dbReference type="ARBA" id="ARBA00010838"/>
    </source>
</evidence>
<keyword evidence="6" id="KW-1185">Reference proteome</keyword>
<dbReference type="PANTHER" id="PTHR10353:SF175">
    <property type="entry name" value="BETA-GLUCOSIDASE 18-LIKE ISOFORM X1"/>
    <property type="match status" value="1"/>
</dbReference>
<dbReference type="OrthoDB" id="65569at2759"/>
<reference evidence="6" key="1">
    <citation type="journal article" date="2025" name="Foods">
        <title>Unveiling the Microbial Signatures of Arabica Coffee Cherries: Insights into Ripeness Specific Diversity, Functional Traits, and Implications for Quality and Safety.</title>
        <authorList>
            <consortium name="RefSeq"/>
            <person name="Tenea G.N."/>
            <person name="Cifuentes V."/>
            <person name="Reyes P."/>
            <person name="Cevallos-Vallejos M."/>
        </authorList>
    </citation>
    <scope>NUCLEOTIDE SEQUENCE [LARGE SCALE GENOMIC DNA]</scope>
</reference>